<dbReference type="GeneID" id="39991241"/>
<dbReference type="AlphaFoldDB" id="A0A1X0NEU7"/>
<protein>
    <submittedName>
        <fullName evidence="1">Uncharacterized protein</fullName>
    </submittedName>
</protein>
<proteinExistence type="predicted"/>
<accession>A0A1X0NEU7</accession>
<evidence type="ECO:0000313" key="2">
    <source>
        <dbReference type="Proteomes" id="UP000192257"/>
    </source>
</evidence>
<name>A0A1X0NEU7_9TRYP</name>
<dbReference type="Proteomes" id="UP000192257">
    <property type="component" value="Unassembled WGS sequence"/>
</dbReference>
<dbReference type="VEuPathDB" id="TriTrypDB:TM35_000881050"/>
<sequence length="139" mass="15622">MPVALGSTNSPIPRISLSHGLRLFFWSANAHLAAETEPHARIHVDQQSFSFFKVRNRPCHSSGRWNKLRKWAVREEWPQGSIGDEPDLLLRGKPSAADGREAGHANICTAFNGSRGFCYPIWLGPKCNMLSRKIIEIPF</sequence>
<evidence type="ECO:0000313" key="1">
    <source>
        <dbReference type="EMBL" id="ORC82526.1"/>
    </source>
</evidence>
<keyword evidence="2" id="KW-1185">Reference proteome</keyword>
<dbReference type="EMBL" id="NBCO01000088">
    <property type="protein sequence ID" value="ORC82526.1"/>
    <property type="molecule type" value="Genomic_DNA"/>
</dbReference>
<gene>
    <name evidence="1" type="ORF">TM35_000881050</name>
</gene>
<organism evidence="1 2">
    <name type="scientific">Trypanosoma theileri</name>
    <dbReference type="NCBI Taxonomy" id="67003"/>
    <lineage>
        <taxon>Eukaryota</taxon>
        <taxon>Discoba</taxon>
        <taxon>Euglenozoa</taxon>
        <taxon>Kinetoplastea</taxon>
        <taxon>Metakinetoplastina</taxon>
        <taxon>Trypanosomatida</taxon>
        <taxon>Trypanosomatidae</taxon>
        <taxon>Trypanosoma</taxon>
    </lineage>
</organism>
<dbReference type="RefSeq" id="XP_028877243.1">
    <property type="nucleotide sequence ID" value="XM_029031461.1"/>
</dbReference>
<reference evidence="1 2" key="1">
    <citation type="submission" date="2017-03" db="EMBL/GenBank/DDBJ databases">
        <title>An alternative strategy for trypanosome survival in the mammalian bloodstream revealed through genome and transcriptome analysis of the ubiquitous bovine parasite Trypanosoma (Megatrypanum) theileri.</title>
        <authorList>
            <person name="Kelly S."/>
            <person name="Ivens A."/>
            <person name="Mott A."/>
            <person name="O'Neill E."/>
            <person name="Emms D."/>
            <person name="Macleod O."/>
            <person name="Voorheis P."/>
            <person name="Matthews J."/>
            <person name="Matthews K."/>
            <person name="Carrington M."/>
        </authorList>
    </citation>
    <scope>NUCLEOTIDE SEQUENCE [LARGE SCALE GENOMIC DNA]</scope>
    <source>
        <strain evidence="1">Edinburgh</strain>
    </source>
</reference>
<comment type="caution">
    <text evidence="1">The sequence shown here is derived from an EMBL/GenBank/DDBJ whole genome shotgun (WGS) entry which is preliminary data.</text>
</comment>